<accession>A0AAW1QJY0</accession>
<organism evidence="5 6">
    <name type="scientific">Elliptochloris bilobata</name>
    <dbReference type="NCBI Taxonomy" id="381761"/>
    <lineage>
        <taxon>Eukaryota</taxon>
        <taxon>Viridiplantae</taxon>
        <taxon>Chlorophyta</taxon>
        <taxon>core chlorophytes</taxon>
        <taxon>Trebouxiophyceae</taxon>
        <taxon>Trebouxiophyceae incertae sedis</taxon>
        <taxon>Elliptochloris clade</taxon>
        <taxon>Elliptochloris</taxon>
    </lineage>
</organism>
<evidence type="ECO:0000313" key="6">
    <source>
        <dbReference type="Proteomes" id="UP001445335"/>
    </source>
</evidence>
<evidence type="ECO:0000256" key="1">
    <source>
        <dbReference type="ARBA" id="ARBA00023002"/>
    </source>
</evidence>
<dbReference type="Gene3D" id="3.50.50.60">
    <property type="entry name" value="FAD/NAD(P)-binding domain"/>
    <property type="match status" value="1"/>
</dbReference>
<dbReference type="AlphaFoldDB" id="A0AAW1QJY0"/>
<dbReference type="SUPFAM" id="SSF51905">
    <property type="entry name" value="FAD/NAD(P)-binding domain"/>
    <property type="match status" value="1"/>
</dbReference>
<evidence type="ECO:0000256" key="2">
    <source>
        <dbReference type="ARBA" id="ARBA00023033"/>
    </source>
</evidence>
<proteinExistence type="inferred from homology"/>
<comment type="caution">
    <text evidence="5">The sequence shown here is derived from an EMBL/GenBank/DDBJ whole genome shotgun (WGS) entry which is preliminary data.</text>
</comment>
<dbReference type="PANTHER" id="PTHR45934:SF9">
    <property type="entry name" value="FAD_NAD(P)-BINDING OXIDOREDUCTASE FAMILY PROTEIN"/>
    <property type="match status" value="1"/>
</dbReference>
<evidence type="ECO:0000313" key="5">
    <source>
        <dbReference type="EMBL" id="KAK9821746.1"/>
    </source>
</evidence>
<dbReference type="InterPro" id="IPR002938">
    <property type="entry name" value="FAD-bd"/>
</dbReference>
<dbReference type="EMBL" id="JALJOU010000097">
    <property type="protein sequence ID" value="KAK9821746.1"/>
    <property type="molecule type" value="Genomic_DNA"/>
</dbReference>
<feature type="domain" description="FAD-binding" evidence="4">
    <location>
        <begin position="15"/>
        <end position="338"/>
    </location>
</feature>
<dbReference type="PANTHER" id="PTHR45934">
    <property type="entry name" value="FAD/NAD(P)-BINDING OXIDOREDUCTASE FAMILY PROTEIN"/>
    <property type="match status" value="1"/>
</dbReference>
<dbReference type="GO" id="GO:0071949">
    <property type="term" value="F:FAD binding"/>
    <property type="evidence" value="ECO:0007669"/>
    <property type="project" value="InterPro"/>
</dbReference>
<evidence type="ECO:0000259" key="4">
    <source>
        <dbReference type="Pfam" id="PF01494"/>
    </source>
</evidence>
<dbReference type="Proteomes" id="UP001445335">
    <property type="component" value="Unassembled WGS sequence"/>
</dbReference>
<dbReference type="PRINTS" id="PR00420">
    <property type="entry name" value="RNGMNOXGNASE"/>
</dbReference>
<name>A0AAW1QJY0_9CHLO</name>
<dbReference type="GO" id="GO:0004497">
    <property type="term" value="F:monooxygenase activity"/>
    <property type="evidence" value="ECO:0007669"/>
    <property type="project" value="UniProtKB-KW"/>
</dbReference>
<dbReference type="Pfam" id="PF01494">
    <property type="entry name" value="FAD_binding_3"/>
    <property type="match status" value="1"/>
</dbReference>
<keyword evidence="2" id="KW-0503">Monooxygenase</keyword>
<keyword evidence="6" id="KW-1185">Reference proteome</keyword>
<comment type="similarity">
    <text evidence="3">Belongs to the 3-hydroxybenzoate 6-hydroxylase family.</text>
</comment>
<keyword evidence="1" id="KW-0560">Oxidoreductase</keyword>
<gene>
    <name evidence="5" type="ORF">WJX81_001739</name>
</gene>
<protein>
    <recommendedName>
        <fullName evidence="4">FAD-binding domain-containing protein</fullName>
    </recommendedName>
</protein>
<dbReference type="InterPro" id="IPR044560">
    <property type="entry name" value="MOase"/>
</dbReference>
<dbReference type="InterPro" id="IPR036188">
    <property type="entry name" value="FAD/NAD-bd_sf"/>
</dbReference>
<evidence type="ECO:0000256" key="3">
    <source>
        <dbReference type="ARBA" id="ARBA00024018"/>
    </source>
</evidence>
<reference evidence="5 6" key="1">
    <citation type="journal article" date="2024" name="Nat. Commun.">
        <title>Phylogenomics reveals the evolutionary origins of lichenization in chlorophyte algae.</title>
        <authorList>
            <person name="Puginier C."/>
            <person name="Libourel C."/>
            <person name="Otte J."/>
            <person name="Skaloud P."/>
            <person name="Haon M."/>
            <person name="Grisel S."/>
            <person name="Petersen M."/>
            <person name="Berrin J.G."/>
            <person name="Delaux P.M."/>
            <person name="Dal Grande F."/>
            <person name="Keller J."/>
        </authorList>
    </citation>
    <scope>NUCLEOTIDE SEQUENCE [LARGE SCALE GENOMIC DNA]</scope>
    <source>
        <strain evidence="5 6">SAG 245.80</strain>
    </source>
</reference>
<sequence length="414" mass="44571">MGLLTPFPKGDAQDAVYVVGGGIGGLAAAAGLHKAGIKVVILERSPSLRQSGAAIALQTNAFRALNLLDQGISDTLRAQHPELAVWEYYTEGGRLLKTLHVKDCSHGPHEMRGVVRNQLAAALSKPLPDGTIRLGAGVQSVAFDEHDKATVELMDGTRIPAKIVIGADGVNSKVGAALGIPKPDYAGFCAFRGMANFDEGLPWKEKNMFRFISGAREGLIGVYPVSATEIFYFVAFPAPRELPKQMDRAAQRAELDKRVAGLPFAMPEIARRTRDEDLYFSIITDRLPDPTWAPGRGCTTVIGDALHPTQPTLAQGGCMAIEDGAEIAVVLKRVLAGRPLSEVPDAEIAAALRDFERRRSARCGVLIAQARATGKNRIFPKSFLGAWLRDLITPFAISERNIFAATVWEPSGDL</sequence>